<dbReference type="OrthoDB" id="5951731at2759"/>
<feature type="domain" description="Peptidase M12B" evidence="5">
    <location>
        <begin position="149"/>
        <end position="328"/>
    </location>
</feature>
<dbReference type="GO" id="GO:0006509">
    <property type="term" value="P:membrane protein ectodomain proteolysis"/>
    <property type="evidence" value="ECO:0007669"/>
    <property type="project" value="TreeGrafter"/>
</dbReference>
<dbReference type="SUPFAM" id="SSF55486">
    <property type="entry name" value="Metalloproteases ('zincins'), catalytic domain"/>
    <property type="match status" value="1"/>
</dbReference>
<dbReference type="AlphaFoldDB" id="A0A0C2FZX6"/>
<dbReference type="MEROPS" id="M12.A49"/>
<dbReference type="PROSITE" id="PS50214">
    <property type="entry name" value="DISINTEGRIN_2"/>
    <property type="match status" value="1"/>
</dbReference>
<proteinExistence type="predicted"/>
<dbReference type="GO" id="GO:0046872">
    <property type="term" value="F:metal ion binding"/>
    <property type="evidence" value="ECO:0007669"/>
    <property type="project" value="UniProtKB-KW"/>
</dbReference>
<keyword evidence="7" id="KW-1185">Reference proteome</keyword>
<dbReference type="Gene3D" id="4.10.70.10">
    <property type="entry name" value="Disintegrin domain"/>
    <property type="match status" value="1"/>
</dbReference>
<dbReference type="SMART" id="SM00050">
    <property type="entry name" value="DISIN"/>
    <property type="match status" value="1"/>
</dbReference>
<organism evidence="6 7">
    <name type="scientific">Ancylostoma duodenale</name>
    <dbReference type="NCBI Taxonomy" id="51022"/>
    <lineage>
        <taxon>Eukaryota</taxon>
        <taxon>Metazoa</taxon>
        <taxon>Ecdysozoa</taxon>
        <taxon>Nematoda</taxon>
        <taxon>Chromadorea</taxon>
        <taxon>Rhabditida</taxon>
        <taxon>Rhabditina</taxon>
        <taxon>Rhabditomorpha</taxon>
        <taxon>Strongyloidea</taxon>
        <taxon>Ancylostomatidae</taxon>
        <taxon>Ancylostomatinae</taxon>
        <taxon>Ancylostoma</taxon>
    </lineage>
</organism>
<dbReference type="InterPro" id="IPR001590">
    <property type="entry name" value="Peptidase_M12B"/>
</dbReference>
<gene>
    <name evidence="6" type="ORF">ANCDUO_19571</name>
</gene>
<keyword evidence="1 3" id="KW-1015">Disulfide bond</keyword>
<dbReference type="InterPro" id="IPR001762">
    <property type="entry name" value="Disintegrin_dom"/>
</dbReference>
<sequence>MECYVRISLRGQQLLTPSSLVNYAAQSSVLPLTISGPSGDSIDVIFHRVRHPAPHSNTSSSTHLSECFFEEEANGILNTLSACTSSTISGIISTGPNYFILDAKNTTDFILLPQTLDSCELTTRSKREAKTNKNTLPAYYSEYNDGKWRYVELALVADYSVFAKYDKDEAKVMERLQTVAHHLYYPLNIRITLVWVDIWKDGDKFEVATSGDRTLDRFLNYRKEIIKAHPNDNAHMLTDIRFEANVVGKAFKGTMCSYDYSGGVDVDHSDNAAVVAATVAHEMGHNFGMEHDVDYGTTCNCPGNHCVMAPSTGLRYLYNSFNRGVDLCLKNPPEKTVGGAKCGNGIVEPGEECDCGREQCPHSCCDGKTCRLAGDAECADGDCCDFLTCKPKPRATMCRAPVGICDLPEYCNGDTPDCPADFFIQNGDVCPGRKNATAHTAERLRCVLERSGEITLNILQEYCYEGQCGSRPDQCVSIWGPTGKEGDRACFQQNTNGIIQGNCGFDVHTRMFTRCLADDIMCGRLQCGTQAERPVFGDPTTVTSAYTYVRVGTETHQCHVIKTTYVVGQKNKPDPGMVLDGSECGDNKICVNAKCKPLSEVSKTVSKCNDQCHYRGTGMHRVQESAITLVIATARMASVELLAKFLALEDLFWEYMRKTLKLHGVLVPVRKAPPPPRRHLKRESLNAMWGDGSVTYSVNERPPTLVPPAIPLMSVNTGTASPKPRSPDQLLARVPAVCNGTNNKEMYFLLAFTKQMFVI</sequence>
<evidence type="ECO:0000256" key="3">
    <source>
        <dbReference type="PROSITE-ProRule" id="PRU00276"/>
    </source>
</evidence>
<dbReference type="Pfam" id="PF00200">
    <property type="entry name" value="Disintegrin"/>
    <property type="match status" value="1"/>
</dbReference>
<dbReference type="Pfam" id="PF08516">
    <property type="entry name" value="ADAM_CR"/>
    <property type="match status" value="1"/>
</dbReference>
<dbReference type="EMBL" id="KN749974">
    <property type="protein sequence ID" value="KIH50351.1"/>
    <property type="molecule type" value="Genomic_DNA"/>
</dbReference>
<evidence type="ECO:0000256" key="1">
    <source>
        <dbReference type="ARBA" id="ARBA00023157"/>
    </source>
</evidence>
<evidence type="ECO:0000313" key="7">
    <source>
        <dbReference type="Proteomes" id="UP000054047"/>
    </source>
</evidence>
<dbReference type="SUPFAM" id="SSF57552">
    <property type="entry name" value="Blood coagulation inhibitor (disintegrin)"/>
    <property type="match status" value="1"/>
</dbReference>
<dbReference type="FunFam" id="3.40.390.10:FF:000002">
    <property type="entry name" value="Disintegrin and metalloproteinase domain-containing protein 22"/>
    <property type="match status" value="1"/>
</dbReference>
<keyword evidence="3" id="KW-0479">Metal-binding</keyword>
<keyword evidence="3" id="KW-0862">Zinc</keyword>
<evidence type="ECO:0000259" key="4">
    <source>
        <dbReference type="PROSITE" id="PS50214"/>
    </source>
</evidence>
<feature type="disulfide bond" evidence="3">
    <location>
        <begin position="301"/>
        <end position="306"/>
    </location>
</feature>
<feature type="disulfide bond" evidence="2">
    <location>
        <begin position="398"/>
        <end position="418"/>
    </location>
</feature>
<dbReference type="InterPro" id="IPR036436">
    <property type="entry name" value="Disintegrin_dom_sf"/>
</dbReference>
<dbReference type="SMART" id="SM00608">
    <property type="entry name" value="ACR"/>
    <property type="match status" value="1"/>
</dbReference>
<accession>A0A0C2FZX6</accession>
<dbReference type="CDD" id="cd04269">
    <property type="entry name" value="ZnMc_adamalysin_II_like"/>
    <property type="match status" value="1"/>
</dbReference>
<feature type="domain" description="Disintegrin" evidence="4">
    <location>
        <begin position="339"/>
        <end position="426"/>
    </location>
</feature>
<dbReference type="GO" id="GO:0007229">
    <property type="term" value="P:integrin-mediated signaling pathway"/>
    <property type="evidence" value="ECO:0007669"/>
    <property type="project" value="UniProtKB-KW"/>
</dbReference>
<feature type="binding site" evidence="3">
    <location>
        <position position="281"/>
    </location>
    <ligand>
        <name>Zn(2+)</name>
        <dbReference type="ChEBI" id="CHEBI:29105"/>
        <note>catalytic</note>
    </ligand>
</feature>
<keyword evidence="6" id="KW-0401">Integrin</keyword>
<feature type="binding site" evidence="3">
    <location>
        <position position="285"/>
    </location>
    <ligand>
        <name>Zn(2+)</name>
        <dbReference type="ChEBI" id="CHEBI:29105"/>
        <note>catalytic</note>
    </ligand>
</feature>
<protein>
    <submittedName>
        <fullName evidence="6">Disintegrin</fullName>
    </submittedName>
</protein>
<evidence type="ECO:0000313" key="6">
    <source>
        <dbReference type="EMBL" id="KIH50351.1"/>
    </source>
</evidence>
<comment type="caution">
    <text evidence="3">Lacks conserved residue(s) required for the propagation of feature annotation.</text>
</comment>
<dbReference type="PANTHER" id="PTHR11905:SF159">
    <property type="entry name" value="ADAM METALLOPROTEASE"/>
    <property type="match status" value="1"/>
</dbReference>
<name>A0A0C2FZX6_9BILA</name>
<dbReference type="InterPro" id="IPR006586">
    <property type="entry name" value="ADAM_Cys-rich"/>
</dbReference>
<dbReference type="PANTHER" id="PTHR11905">
    <property type="entry name" value="ADAM A DISINTEGRIN AND METALLOPROTEASE DOMAIN"/>
    <property type="match status" value="1"/>
</dbReference>
<reference evidence="6 7" key="1">
    <citation type="submission" date="2013-12" db="EMBL/GenBank/DDBJ databases">
        <title>Draft genome of the parsitic nematode Ancylostoma duodenale.</title>
        <authorList>
            <person name="Mitreva M."/>
        </authorList>
    </citation>
    <scope>NUCLEOTIDE SEQUENCE [LARGE SCALE GENOMIC DNA]</scope>
    <source>
        <strain evidence="6 7">Zhejiang</strain>
    </source>
</reference>
<dbReference type="GO" id="GO:0004222">
    <property type="term" value="F:metalloendopeptidase activity"/>
    <property type="evidence" value="ECO:0007669"/>
    <property type="project" value="InterPro"/>
</dbReference>
<dbReference type="Pfam" id="PF01421">
    <property type="entry name" value="Reprolysin"/>
    <property type="match status" value="1"/>
</dbReference>
<dbReference type="InterPro" id="IPR034027">
    <property type="entry name" value="Reprolysin_adamalysin"/>
</dbReference>
<dbReference type="PROSITE" id="PS50215">
    <property type="entry name" value="ADAM_MEPRO"/>
    <property type="match status" value="1"/>
</dbReference>
<dbReference type="Proteomes" id="UP000054047">
    <property type="component" value="Unassembled WGS sequence"/>
</dbReference>
<evidence type="ECO:0000259" key="5">
    <source>
        <dbReference type="PROSITE" id="PS50215"/>
    </source>
</evidence>
<dbReference type="InterPro" id="IPR024079">
    <property type="entry name" value="MetalloPept_cat_dom_sf"/>
</dbReference>
<dbReference type="Gene3D" id="3.40.390.10">
    <property type="entry name" value="Collagenase (Catalytic Domain)"/>
    <property type="match status" value="1"/>
</dbReference>
<feature type="active site" evidence="3">
    <location>
        <position position="282"/>
    </location>
</feature>
<feature type="binding site" evidence="3">
    <location>
        <position position="291"/>
    </location>
    <ligand>
        <name>Zn(2+)</name>
        <dbReference type="ChEBI" id="CHEBI:29105"/>
        <note>catalytic</note>
    </ligand>
</feature>
<evidence type="ECO:0000256" key="2">
    <source>
        <dbReference type="PROSITE-ProRule" id="PRU00068"/>
    </source>
</evidence>